<name>A0ABD0RKD7_CIRMR</name>
<dbReference type="PANTHER" id="PTHR10903:SF186">
    <property type="entry name" value="GTPASE IMAP FAMILY MEMBER 4-LIKE-RELATED"/>
    <property type="match status" value="1"/>
</dbReference>
<evidence type="ECO:0000256" key="3">
    <source>
        <dbReference type="ARBA" id="ARBA00023134"/>
    </source>
</evidence>
<keyword evidence="8" id="KW-1185">Reference proteome</keyword>
<protein>
    <recommendedName>
        <fullName evidence="6">AIG1-type G domain-containing protein</fullName>
    </recommendedName>
</protein>
<dbReference type="EMBL" id="JAMKFB020000003">
    <property type="protein sequence ID" value="KAL0198997.1"/>
    <property type="molecule type" value="Genomic_DNA"/>
</dbReference>
<evidence type="ECO:0000259" key="6">
    <source>
        <dbReference type="PROSITE" id="PS51720"/>
    </source>
</evidence>
<dbReference type="InterPro" id="IPR045058">
    <property type="entry name" value="GIMA/IAN/Toc"/>
</dbReference>
<proteinExistence type="inferred from homology"/>
<dbReference type="PROSITE" id="PS51720">
    <property type="entry name" value="G_AIG1"/>
    <property type="match status" value="1"/>
</dbReference>
<dbReference type="PANTHER" id="PTHR10903">
    <property type="entry name" value="GTPASE, IMAP FAMILY MEMBER-RELATED"/>
    <property type="match status" value="1"/>
</dbReference>
<evidence type="ECO:0000313" key="8">
    <source>
        <dbReference type="Proteomes" id="UP001529510"/>
    </source>
</evidence>
<dbReference type="InterPro" id="IPR027417">
    <property type="entry name" value="P-loop_NTPase"/>
</dbReference>
<feature type="region of interest" description="Disordered" evidence="4">
    <location>
        <begin position="224"/>
        <end position="272"/>
    </location>
</feature>
<comment type="similarity">
    <text evidence="1">Belongs to the TRAFAC class TrmE-Era-EngA-EngB-Septin-like GTPase superfamily. AIG1/Toc34/Toc159-like paraseptin GTPase family. IAN subfamily.</text>
</comment>
<feature type="domain" description="AIG1-type G" evidence="6">
    <location>
        <begin position="14"/>
        <end position="214"/>
    </location>
</feature>
<feature type="region of interest" description="Disordered" evidence="4">
    <location>
        <begin position="319"/>
        <end position="361"/>
    </location>
</feature>
<dbReference type="GO" id="GO:0005525">
    <property type="term" value="F:GTP binding"/>
    <property type="evidence" value="ECO:0007669"/>
    <property type="project" value="UniProtKB-KW"/>
</dbReference>
<dbReference type="Proteomes" id="UP001529510">
    <property type="component" value="Unassembled WGS sequence"/>
</dbReference>
<evidence type="ECO:0000256" key="4">
    <source>
        <dbReference type="SAM" id="MobiDB-lite"/>
    </source>
</evidence>
<organism evidence="7 8">
    <name type="scientific">Cirrhinus mrigala</name>
    <name type="common">Mrigala</name>
    <dbReference type="NCBI Taxonomy" id="683832"/>
    <lineage>
        <taxon>Eukaryota</taxon>
        <taxon>Metazoa</taxon>
        <taxon>Chordata</taxon>
        <taxon>Craniata</taxon>
        <taxon>Vertebrata</taxon>
        <taxon>Euteleostomi</taxon>
        <taxon>Actinopterygii</taxon>
        <taxon>Neopterygii</taxon>
        <taxon>Teleostei</taxon>
        <taxon>Ostariophysi</taxon>
        <taxon>Cypriniformes</taxon>
        <taxon>Cyprinidae</taxon>
        <taxon>Labeoninae</taxon>
        <taxon>Labeonini</taxon>
        <taxon>Cirrhinus</taxon>
    </lineage>
</organism>
<dbReference type="CDD" id="cd01852">
    <property type="entry name" value="AIG1"/>
    <property type="match status" value="1"/>
</dbReference>
<gene>
    <name evidence="7" type="ORF">M9458_007537</name>
</gene>
<dbReference type="FunFam" id="3.40.50.300:FF:000366">
    <property type="entry name" value="GTPase, IMAP family member 2"/>
    <property type="match status" value="1"/>
</dbReference>
<dbReference type="AlphaFoldDB" id="A0ABD0RKD7"/>
<keyword evidence="3" id="KW-0342">GTP-binding</keyword>
<comment type="caution">
    <text evidence="7">The sequence shown here is derived from an EMBL/GenBank/DDBJ whole genome shotgun (WGS) entry which is preliminary data.</text>
</comment>
<feature type="transmembrane region" description="Helical" evidence="5">
    <location>
        <begin position="303"/>
        <end position="320"/>
    </location>
</feature>
<accession>A0ABD0RKD7</accession>
<keyword evidence="2" id="KW-0547">Nucleotide-binding</keyword>
<evidence type="ECO:0000313" key="7">
    <source>
        <dbReference type="EMBL" id="KAL0198997.1"/>
    </source>
</evidence>
<keyword evidence="5" id="KW-1133">Transmembrane helix</keyword>
<dbReference type="SUPFAM" id="SSF52540">
    <property type="entry name" value="P-loop containing nucleoside triphosphate hydrolases"/>
    <property type="match status" value="1"/>
</dbReference>
<feature type="compositionally biased region" description="Basic and acidic residues" evidence="4">
    <location>
        <begin position="225"/>
        <end position="269"/>
    </location>
</feature>
<dbReference type="Pfam" id="PF04548">
    <property type="entry name" value="AIG1"/>
    <property type="match status" value="1"/>
</dbReference>
<keyword evidence="5" id="KW-0812">Transmembrane</keyword>
<feature type="non-terminal residue" evidence="7">
    <location>
        <position position="1"/>
    </location>
</feature>
<evidence type="ECO:0000256" key="2">
    <source>
        <dbReference type="ARBA" id="ARBA00022741"/>
    </source>
</evidence>
<keyword evidence="5" id="KW-0472">Membrane</keyword>
<evidence type="ECO:0000256" key="5">
    <source>
        <dbReference type="SAM" id="Phobius"/>
    </source>
</evidence>
<evidence type="ECO:0000256" key="1">
    <source>
        <dbReference type="ARBA" id="ARBA00008535"/>
    </source>
</evidence>
<feature type="compositionally biased region" description="Basic and acidic residues" evidence="4">
    <location>
        <begin position="321"/>
        <end position="361"/>
    </location>
</feature>
<dbReference type="Gene3D" id="3.40.50.300">
    <property type="entry name" value="P-loop containing nucleotide triphosphate hydrolases"/>
    <property type="match status" value="1"/>
</dbReference>
<feature type="transmembrane region" description="Helical" evidence="5">
    <location>
        <begin position="278"/>
        <end position="297"/>
    </location>
</feature>
<sequence length="361" mass="41739">SIAISVQDTSDDTLSYRRIVLLGKSGAGKSSAGNTILGQEVFISTPDSKSVTSECSEKHLTVSGRKISVIDTPALFDTEMSPEEVMKEIMKSVYLSSPGPHAFLIVFKVNMRITEQEEKIPQTIEMFFGQEVLKYSIILFTHGDQLKGKSMEQAIRENSRLKHLVDQCGGRYQVFNNKDQTNRKQVSDLEQKSNTMIEHNGGGHYSNQMFEDAWRFRKEERKKRLMEERRQREEEKRRIEKERWREKERRREEEKRRIEEEKRREEERKKAKNSKWKFFMVGAFVGAVAAAPVGAVLAGVSAVVGAVIGGGAGAVAAAAADDQRRQREEEERRKQEVQRRQREEEERRKQDENEENQHFRE</sequence>
<dbReference type="InterPro" id="IPR006703">
    <property type="entry name" value="G_AIG1"/>
</dbReference>
<reference evidence="7 8" key="1">
    <citation type="submission" date="2024-05" db="EMBL/GenBank/DDBJ databases">
        <title>Genome sequencing and assembly of Indian major carp, Cirrhinus mrigala (Hamilton, 1822).</title>
        <authorList>
            <person name="Mohindra V."/>
            <person name="Chowdhury L.M."/>
            <person name="Lal K."/>
            <person name="Jena J.K."/>
        </authorList>
    </citation>
    <scope>NUCLEOTIDE SEQUENCE [LARGE SCALE GENOMIC DNA]</scope>
    <source>
        <strain evidence="7">CM1030</strain>
        <tissue evidence="7">Blood</tissue>
    </source>
</reference>